<dbReference type="EMBL" id="BEZZ01000303">
    <property type="protein sequence ID" value="GCC30455.1"/>
    <property type="molecule type" value="Genomic_DNA"/>
</dbReference>
<accession>A0A401SJD8</accession>
<comment type="caution">
    <text evidence="2">The sequence shown here is derived from an EMBL/GenBank/DDBJ whole genome shotgun (WGS) entry which is preliminary data.</text>
</comment>
<sequence length="87" mass="9375">MGENDHHHHHDVTVQARGASEDVSRARAPPLHRRRRMSVQALRLLWGFIQTGGGSAGGELRDNPAARIKIAGQGSVDLAFAVGFQGL</sequence>
<protein>
    <submittedName>
        <fullName evidence="2">Uncharacterized protein</fullName>
    </submittedName>
</protein>
<dbReference type="AlphaFoldDB" id="A0A401SJD8"/>
<proteinExistence type="predicted"/>
<evidence type="ECO:0000256" key="1">
    <source>
        <dbReference type="SAM" id="MobiDB-lite"/>
    </source>
</evidence>
<keyword evidence="3" id="KW-1185">Reference proteome</keyword>
<name>A0A401SJD8_CHIPU</name>
<evidence type="ECO:0000313" key="2">
    <source>
        <dbReference type="EMBL" id="GCC30455.1"/>
    </source>
</evidence>
<gene>
    <name evidence="2" type="ORF">chiPu_0008906</name>
</gene>
<feature type="region of interest" description="Disordered" evidence="1">
    <location>
        <begin position="1"/>
        <end position="33"/>
    </location>
</feature>
<evidence type="ECO:0000313" key="3">
    <source>
        <dbReference type="Proteomes" id="UP000287033"/>
    </source>
</evidence>
<dbReference type="Proteomes" id="UP000287033">
    <property type="component" value="Unassembled WGS sequence"/>
</dbReference>
<organism evidence="2 3">
    <name type="scientific">Chiloscyllium punctatum</name>
    <name type="common">Brownbanded bambooshark</name>
    <name type="synonym">Hemiscyllium punctatum</name>
    <dbReference type="NCBI Taxonomy" id="137246"/>
    <lineage>
        <taxon>Eukaryota</taxon>
        <taxon>Metazoa</taxon>
        <taxon>Chordata</taxon>
        <taxon>Craniata</taxon>
        <taxon>Vertebrata</taxon>
        <taxon>Chondrichthyes</taxon>
        <taxon>Elasmobranchii</taxon>
        <taxon>Galeomorphii</taxon>
        <taxon>Galeoidea</taxon>
        <taxon>Orectolobiformes</taxon>
        <taxon>Hemiscylliidae</taxon>
        <taxon>Chiloscyllium</taxon>
    </lineage>
</organism>
<reference evidence="2 3" key="1">
    <citation type="journal article" date="2018" name="Nat. Ecol. Evol.">
        <title>Shark genomes provide insights into elasmobranch evolution and the origin of vertebrates.</title>
        <authorList>
            <person name="Hara Y"/>
            <person name="Yamaguchi K"/>
            <person name="Onimaru K"/>
            <person name="Kadota M"/>
            <person name="Koyanagi M"/>
            <person name="Keeley SD"/>
            <person name="Tatsumi K"/>
            <person name="Tanaka K"/>
            <person name="Motone F"/>
            <person name="Kageyama Y"/>
            <person name="Nozu R"/>
            <person name="Adachi N"/>
            <person name="Nishimura O"/>
            <person name="Nakagawa R"/>
            <person name="Tanegashima C"/>
            <person name="Kiyatake I"/>
            <person name="Matsumoto R"/>
            <person name="Murakumo K"/>
            <person name="Nishida K"/>
            <person name="Terakita A"/>
            <person name="Kuratani S"/>
            <person name="Sato K"/>
            <person name="Hyodo S Kuraku.S."/>
        </authorList>
    </citation>
    <scope>NUCLEOTIDE SEQUENCE [LARGE SCALE GENOMIC DNA]</scope>
</reference>